<sequence>MPFTDPAIPKPRKPQRASACEARRAPYGLHRLGIPGHRVKAKDSVVTHAHFISGLPRSGSTLLCALLRQNPRFRAAMTSPVAMLASTLHQKMCGGEFAVFFDDAKRAAMMRGVFDSYYDGIGSDHVVFDTNRMWTGCAALLGELYPQSRIICCVRGVGWIIDSIERMLDRNPLQLSRMFNFQPGASVYSRVETLMNSDTGLIGLARSTLREAWFGEQADRLIIVPYDNLVRHPERTLSRLYEALGEASFAHDLENVTYDEPDYDALLGMPGLHKVR</sequence>
<evidence type="ECO:0000313" key="2">
    <source>
        <dbReference type="EMBL" id="MDR6412893.1"/>
    </source>
</evidence>
<evidence type="ECO:0000313" key="3">
    <source>
        <dbReference type="Proteomes" id="UP001264340"/>
    </source>
</evidence>
<name>A0ABU1M1M2_9BURK</name>
<organism evidence="2 3">
    <name type="scientific">Paraburkholderia terricola</name>
    <dbReference type="NCBI Taxonomy" id="169427"/>
    <lineage>
        <taxon>Bacteria</taxon>
        <taxon>Pseudomonadati</taxon>
        <taxon>Pseudomonadota</taxon>
        <taxon>Betaproteobacteria</taxon>
        <taxon>Burkholderiales</taxon>
        <taxon>Burkholderiaceae</taxon>
        <taxon>Paraburkholderia</taxon>
    </lineage>
</organism>
<comment type="caution">
    <text evidence="2">The sequence shown here is derived from an EMBL/GenBank/DDBJ whole genome shotgun (WGS) entry which is preliminary data.</text>
</comment>
<dbReference type="Proteomes" id="UP001264340">
    <property type="component" value="Unassembled WGS sequence"/>
</dbReference>
<dbReference type="EMBL" id="JAVDRP010000026">
    <property type="protein sequence ID" value="MDR6412893.1"/>
    <property type="molecule type" value="Genomic_DNA"/>
</dbReference>
<dbReference type="SUPFAM" id="SSF52540">
    <property type="entry name" value="P-loop containing nucleoside triphosphate hydrolases"/>
    <property type="match status" value="1"/>
</dbReference>
<reference evidence="2 3" key="1">
    <citation type="submission" date="2023-07" db="EMBL/GenBank/DDBJ databases">
        <title>Sorghum-associated microbial communities from plants grown in Nebraska, USA.</title>
        <authorList>
            <person name="Schachtman D."/>
        </authorList>
    </citation>
    <scope>NUCLEOTIDE SEQUENCE [LARGE SCALE GENOMIC DNA]</scope>
    <source>
        <strain evidence="2 3">DS1316</strain>
    </source>
</reference>
<feature type="region of interest" description="Disordered" evidence="1">
    <location>
        <begin position="1"/>
        <end position="20"/>
    </location>
</feature>
<dbReference type="InterPro" id="IPR027417">
    <property type="entry name" value="P-loop_NTPase"/>
</dbReference>
<keyword evidence="3" id="KW-1185">Reference proteome</keyword>
<evidence type="ECO:0000256" key="1">
    <source>
        <dbReference type="SAM" id="MobiDB-lite"/>
    </source>
</evidence>
<gene>
    <name evidence="2" type="ORF">J2804_006329</name>
</gene>
<dbReference type="Gene3D" id="3.40.50.300">
    <property type="entry name" value="P-loop containing nucleotide triphosphate hydrolases"/>
    <property type="match status" value="1"/>
</dbReference>
<protein>
    <submittedName>
        <fullName evidence="2">Sulfotransferase</fullName>
    </submittedName>
</protein>
<accession>A0ABU1M1M2</accession>
<proteinExistence type="predicted"/>
<dbReference type="Pfam" id="PF13469">
    <property type="entry name" value="Sulfotransfer_3"/>
    <property type="match status" value="1"/>
</dbReference>
<dbReference type="RefSeq" id="WP_310127233.1">
    <property type="nucleotide sequence ID" value="NZ_JAVDQV010000020.1"/>
</dbReference>